<dbReference type="VEuPathDB" id="FungiDB:CC1G_02661"/>
<dbReference type="STRING" id="240176.A8PBJ4"/>
<dbReference type="KEGG" id="cci:CC1G_02661"/>
<accession>A8PBJ4</accession>
<proteinExistence type="predicted"/>
<dbReference type="OMA" id="EVISQWA"/>
<dbReference type="AlphaFoldDB" id="A8PBJ4"/>
<dbReference type="Proteomes" id="UP000001861">
    <property type="component" value="Unassembled WGS sequence"/>
</dbReference>
<dbReference type="RefSeq" id="XP_001840198.2">
    <property type="nucleotide sequence ID" value="XM_001840146.2"/>
</dbReference>
<dbReference type="HOGENOM" id="CLU_051530_2_0_1"/>
<evidence type="ECO:0008006" key="3">
    <source>
        <dbReference type="Google" id="ProtNLM"/>
    </source>
</evidence>
<reference evidence="1 2" key="1">
    <citation type="journal article" date="2010" name="Proc. Natl. Acad. Sci. U.S.A.">
        <title>Insights into evolution of multicellular fungi from the assembled chromosomes of the mushroom Coprinopsis cinerea (Coprinus cinereus).</title>
        <authorList>
            <person name="Stajich J.E."/>
            <person name="Wilke S.K."/>
            <person name="Ahren D."/>
            <person name="Au C.H."/>
            <person name="Birren B.W."/>
            <person name="Borodovsky M."/>
            <person name="Burns C."/>
            <person name="Canback B."/>
            <person name="Casselton L.A."/>
            <person name="Cheng C.K."/>
            <person name="Deng J."/>
            <person name="Dietrich F.S."/>
            <person name="Fargo D.C."/>
            <person name="Farman M.L."/>
            <person name="Gathman A.C."/>
            <person name="Goldberg J."/>
            <person name="Guigo R."/>
            <person name="Hoegger P.J."/>
            <person name="Hooker J.B."/>
            <person name="Huggins A."/>
            <person name="James T.Y."/>
            <person name="Kamada T."/>
            <person name="Kilaru S."/>
            <person name="Kodira C."/>
            <person name="Kues U."/>
            <person name="Kupfer D."/>
            <person name="Kwan H.S."/>
            <person name="Lomsadze A."/>
            <person name="Li W."/>
            <person name="Lilly W.W."/>
            <person name="Ma L.J."/>
            <person name="Mackey A.J."/>
            <person name="Manning G."/>
            <person name="Martin F."/>
            <person name="Muraguchi H."/>
            <person name="Natvig D.O."/>
            <person name="Palmerini H."/>
            <person name="Ramesh M.A."/>
            <person name="Rehmeyer C.J."/>
            <person name="Roe B.A."/>
            <person name="Shenoy N."/>
            <person name="Stanke M."/>
            <person name="Ter-Hovhannisyan V."/>
            <person name="Tunlid A."/>
            <person name="Velagapudi R."/>
            <person name="Vision T.J."/>
            <person name="Zeng Q."/>
            <person name="Zolan M.E."/>
            <person name="Pukkila P.J."/>
        </authorList>
    </citation>
    <scope>NUCLEOTIDE SEQUENCE [LARGE SCALE GENOMIC DNA]</scope>
    <source>
        <strain evidence="2">Okayama-7 / 130 / ATCC MYA-4618 / FGSC 9003</strain>
    </source>
</reference>
<dbReference type="InParanoid" id="A8PBJ4"/>
<comment type="caution">
    <text evidence="1">The sequence shown here is derived from an EMBL/GenBank/DDBJ whole genome shotgun (WGS) entry which is preliminary data.</text>
</comment>
<dbReference type="eggNOG" id="KOG0519">
    <property type="taxonomic scope" value="Eukaryota"/>
</dbReference>
<dbReference type="OrthoDB" id="3265815at2759"/>
<dbReference type="EMBL" id="AACS02000004">
    <property type="protein sequence ID" value="EAU81645.2"/>
    <property type="molecule type" value="Genomic_DNA"/>
</dbReference>
<dbReference type="GeneID" id="6016830"/>
<organism evidence="1 2">
    <name type="scientific">Coprinopsis cinerea (strain Okayama-7 / 130 / ATCC MYA-4618 / FGSC 9003)</name>
    <name type="common">Inky cap fungus</name>
    <name type="synonym">Hormographiella aspergillata</name>
    <dbReference type="NCBI Taxonomy" id="240176"/>
    <lineage>
        <taxon>Eukaryota</taxon>
        <taxon>Fungi</taxon>
        <taxon>Dikarya</taxon>
        <taxon>Basidiomycota</taxon>
        <taxon>Agaricomycotina</taxon>
        <taxon>Agaricomycetes</taxon>
        <taxon>Agaricomycetidae</taxon>
        <taxon>Agaricales</taxon>
        <taxon>Agaricineae</taxon>
        <taxon>Psathyrellaceae</taxon>
        <taxon>Coprinopsis</taxon>
    </lineage>
</organism>
<evidence type="ECO:0000313" key="1">
    <source>
        <dbReference type="EMBL" id="EAU81645.2"/>
    </source>
</evidence>
<gene>
    <name evidence="1" type="ORF">CC1G_02661</name>
</gene>
<protein>
    <recommendedName>
        <fullName evidence="3">BTB domain-containing protein</fullName>
    </recommendedName>
</protein>
<name>A8PBJ4_COPC7</name>
<evidence type="ECO:0000313" key="2">
    <source>
        <dbReference type="Proteomes" id="UP000001861"/>
    </source>
</evidence>
<sequence>MTQQYQYPANVFQSIPEQWTVQDDTVWPQYSACVAASDPASIYPSPPASTGSYSRSVSLKQISPPPAPTMVPDASSVEQDETEELVVSVSTSFCPGAHPLESDVIFCSSDGVLFYLHSQVIVTAAPNAFFAFLSGKGSIVNGGPISIPESSTTLNIILHTLYGTSCAQNSPSLDDLIQAVDRMPFHGIAPQRLIVPKTPLYMLLLSYAPLRPIEVYALAGFHCLEELAVHVSSHLLSFPLSTISDELATRIGSVYLKRLFLLHVHRLDALKDALLQPPHPHAPTKECTFAEQKKLTRAWALASSYLVWDATPDVSTHRIQSALSSLVKGISCKECENSANARMREVVVKWAAVKCTV</sequence>
<keyword evidence="2" id="KW-1185">Reference proteome</keyword>